<dbReference type="GO" id="GO:0034204">
    <property type="term" value="P:lipid translocation"/>
    <property type="evidence" value="ECO:0007669"/>
    <property type="project" value="TreeGrafter"/>
</dbReference>
<name>A0A7C4QQT7_9PLAN</name>
<keyword evidence="10" id="KW-0961">Cell wall biogenesis/degradation</keyword>
<comment type="function">
    <text evidence="8 10">Involved in peptidoglycan biosynthesis. Transports lipid-linked peptidoglycan precursors from the inner to the outer leaflet of the cytoplasmic membrane.</text>
</comment>
<feature type="transmembrane region" description="Helical" evidence="10">
    <location>
        <begin position="108"/>
        <end position="130"/>
    </location>
</feature>
<proteinExistence type="inferred from homology"/>
<dbReference type="UniPathway" id="UPA00219"/>
<keyword evidence="6 10" id="KW-1133">Transmembrane helix</keyword>
<feature type="transmembrane region" description="Helical" evidence="10">
    <location>
        <begin position="252"/>
        <end position="276"/>
    </location>
</feature>
<dbReference type="PANTHER" id="PTHR47019">
    <property type="entry name" value="LIPID II FLIPPASE MURJ"/>
    <property type="match status" value="1"/>
</dbReference>
<keyword evidence="3 10" id="KW-0812">Transmembrane</keyword>
<reference evidence="11" key="1">
    <citation type="journal article" date="2020" name="mSystems">
        <title>Genome- and Community-Level Interaction Insights into Carbon Utilization and Element Cycling Functions of Hydrothermarchaeota in Hydrothermal Sediment.</title>
        <authorList>
            <person name="Zhou Z."/>
            <person name="Liu Y."/>
            <person name="Xu W."/>
            <person name="Pan J."/>
            <person name="Luo Z.H."/>
            <person name="Li M."/>
        </authorList>
    </citation>
    <scope>NUCLEOTIDE SEQUENCE [LARGE SCALE GENOMIC DNA]</scope>
    <source>
        <strain evidence="11">SpSt-508</strain>
    </source>
</reference>
<dbReference type="GO" id="GO:0015648">
    <property type="term" value="F:lipid-linked peptidoglycan transporter activity"/>
    <property type="evidence" value="ECO:0007669"/>
    <property type="project" value="UniProtKB-UniRule"/>
</dbReference>
<evidence type="ECO:0000256" key="10">
    <source>
        <dbReference type="HAMAP-Rule" id="MF_02078"/>
    </source>
</evidence>
<evidence type="ECO:0000313" key="11">
    <source>
        <dbReference type="EMBL" id="HGT40960.1"/>
    </source>
</evidence>
<feature type="transmembrane region" description="Helical" evidence="10">
    <location>
        <begin position="177"/>
        <end position="195"/>
    </location>
</feature>
<evidence type="ECO:0000256" key="9">
    <source>
        <dbReference type="ARBA" id="ARBA00061532"/>
    </source>
</evidence>
<comment type="pathway">
    <text evidence="10">Cell wall biogenesis; peptidoglycan biosynthesis.</text>
</comment>
<keyword evidence="10" id="KW-0813">Transport</keyword>
<dbReference type="PRINTS" id="PR01806">
    <property type="entry name" value="VIRFACTRMVIN"/>
</dbReference>
<dbReference type="EMBL" id="DSVQ01000019">
    <property type="protein sequence ID" value="HGT40960.1"/>
    <property type="molecule type" value="Genomic_DNA"/>
</dbReference>
<dbReference type="GO" id="GO:0008360">
    <property type="term" value="P:regulation of cell shape"/>
    <property type="evidence" value="ECO:0007669"/>
    <property type="project" value="UniProtKB-KW"/>
</dbReference>
<comment type="subcellular location">
    <subcellularLocation>
        <location evidence="1 10">Cell membrane</location>
        <topology evidence="1 10">Multi-pass membrane protein</topology>
    </subcellularLocation>
</comment>
<dbReference type="InterPro" id="IPR051050">
    <property type="entry name" value="Lipid_II_flippase_MurJ/MviN"/>
</dbReference>
<comment type="caution">
    <text evidence="10">Lacks conserved residue(s) required for the propagation of feature annotation.</text>
</comment>
<dbReference type="CDD" id="cd13123">
    <property type="entry name" value="MATE_MurJ_like"/>
    <property type="match status" value="1"/>
</dbReference>
<gene>
    <name evidence="10 11" type="primary">murJ</name>
    <name evidence="11" type="ORF">ENS64_17075</name>
</gene>
<feature type="transmembrane region" description="Helical" evidence="10">
    <location>
        <begin position="489"/>
        <end position="510"/>
    </location>
</feature>
<dbReference type="Pfam" id="PF03023">
    <property type="entry name" value="MurJ"/>
    <property type="match status" value="1"/>
</dbReference>
<organism evidence="11">
    <name type="scientific">Schlesneria paludicola</name>
    <dbReference type="NCBI Taxonomy" id="360056"/>
    <lineage>
        <taxon>Bacteria</taxon>
        <taxon>Pseudomonadati</taxon>
        <taxon>Planctomycetota</taxon>
        <taxon>Planctomycetia</taxon>
        <taxon>Planctomycetales</taxon>
        <taxon>Planctomycetaceae</taxon>
        <taxon>Schlesneria</taxon>
    </lineage>
</organism>
<comment type="caution">
    <text evidence="11">The sequence shown here is derived from an EMBL/GenBank/DDBJ whole genome shotgun (WGS) entry which is preliminary data.</text>
</comment>
<evidence type="ECO:0000256" key="7">
    <source>
        <dbReference type="ARBA" id="ARBA00023136"/>
    </source>
</evidence>
<feature type="transmembrane region" description="Helical" evidence="10">
    <location>
        <begin position="207"/>
        <end position="231"/>
    </location>
</feature>
<dbReference type="GO" id="GO:0071555">
    <property type="term" value="P:cell wall organization"/>
    <property type="evidence" value="ECO:0007669"/>
    <property type="project" value="UniProtKB-KW"/>
</dbReference>
<dbReference type="HAMAP" id="MF_02078">
    <property type="entry name" value="MurJ_MviN"/>
    <property type="match status" value="1"/>
</dbReference>
<dbReference type="GO" id="GO:0009252">
    <property type="term" value="P:peptidoglycan biosynthetic process"/>
    <property type="evidence" value="ECO:0007669"/>
    <property type="project" value="UniProtKB-UniRule"/>
</dbReference>
<feature type="transmembrane region" description="Helical" evidence="10">
    <location>
        <begin position="350"/>
        <end position="373"/>
    </location>
</feature>
<comment type="similarity">
    <text evidence="9 10">Belongs to the MurJ/MviN family.</text>
</comment>
<dbReference type="NCBIfam" id="TIGR01695">
    <property type="entry name" value="murJ_mviN"/>
    <property type="match status" value="1"/>
</dbReference>
<evidence type="ECO:0000256" key="1">
    <source>
        <dbReference type="ARBA" id="ARBA00004651"/>
    </source>
</evidence>
<keyword evidence="5 10" id="KW-0573">Peptidoglycan synthesis</keyword>
<protein>
    <recommendedName>
        <fullName evidence="10">Probable lipid II flippase MurJ</fullName>
    </recommendedName>
</protein>
<dbReference type="GO" id="GO:0005886">
    <property type="term" value="C:plasma membrane"/>
    <property type="evidence" value="ECO:0007669"/>
    <property type="project" value="UniProtKB-SubCell"/>
</dbReference>
<feature type="transmembrane region" description="Helical" evidence="10">
    <location>
        <begin position="393"/>
        <end position="413"/>
    </location>
</feature>
<keyword evidence="2 10" id="KW-1003">Cell membrane</keyword>
<keyword evidence="7 10" id="KW-0472">Membrane</keyword>
<feature type="transmembrane region" description="Helical" evidence="10">
    <location>
        <begin position="425"/>
        <end position="444"/>
    </location>
</feature>
<feature type="transmembrane region" description="Helical" evidence="10">
    <location>
        <begin position="530"/>
        <end position="550"/>
    </location>
</feature>
<feature type="transmembrane region" description="Helical" evidence="10">
    <location>
        <begin position="310"/>
        <end position="330"/>
    </location>
</feature>
<evidence type="ECO:0000256" key="4">
    <source>
        <dbReference type="ARBA" id="ARBA00022960"/>
    </source>
</evidence>
<dbReference type="InterPro" id="IPR004268">
    <property type="entry name" value="MurJ"/>
</dbReference>
<evidence type="ECO:0000256" key="6">
    <source>
        <dbReference type="ARBA" id="ARBA00022989"/>
    </source>
</evidence>
<evidence type="ECO:0000256" key="3">
    <source>
        <dbReference type="ARBA" id="ARBA00022692"/>
    </source>
</evidence>
<dbReference type="AlphaFoldDB" id="A0A7C4QQT7"/>
<evidence type="ECO:0000256" key="8">
    <source>
        <dbReference type="ARBA" id="ARBA00060041"/>
    </source>
</evidence>
<keyword evidence="4 10" id="KW-0133">Cell shape</keyword>
<feature type="transmembrane region" description="Helical" evidence="10">
    <location>
        <begin position="150"/>
        <end position="170"/>
    </location>
</feature>
<accession>A0A7C4QQT7</accession>
<sequence length="573" mass="61647">MLRHQLPVEVAGREQEGPGRVQHVTQNLRIISGCTVVSRVLGMVRDAAMAATFGAGPLLDAFTLAFRLPNLARAVLGEGAVATALLPVLVQEREQHGQLAANRLLTRLIVWLAVLMGGLVALAEGGLWWWGKVAPLSFEGQQLRRLTALLLPYLILICLSAQVSAGFHAARAFLWPALIPIVLNLTWLLSLWLIVPWWSDPVAQMGVMSLCVVAAGALQLLLPLPALYRLGFRWAWSGPQTHQHVLTVLRHVTPVLGGLLITQFNALFGAVVAWGFSRPESGAEGIAWLGNVPYPLSAGTTAALYFGQRLYQFPLGVFGVALGTVLYPLLSAHAQRGDWDRLRADYGLGLRLVIAIGIPASAGLILLSEPLAAGCFEYGRFDRQATRQTAEMIAAYGVAVWAFCGLILVQRAFYALNDRLTPLRIGLIAVAINVLLSVTLIWWLGGAGLAWASSLAGIYQCVATGRRLQRRLGALGGHQEQPSVEEPSVLVTLGKTAVATGVMYVAGLLVLSVLPNQPSGLALVYRALRLLAPLGVGLATFLAVAALLRLGEPWELLRRRTRQSAEVPAISEV</sequence>
<evidence type="ECO:0000256" key="2">
    <source>
        <dbReference type="ARBA" id="ARBA00022475"/>
    </source>
</evidence>
<dbReference type="PANTHER" id="PTHR47019:SF1">
    <property type="entry name" value="LIPID II FLIPPASE MURJ"/>
    <property type="match status" value="1"/>
</dbReference>
<evidence type="ECO:0000256" key="5">
    <source>
        <dbReference type="ARBA" id="ARBA00022984"/>
    </source>
</evidence>